<dbReference type="STRING" id="400092.PKOR_21650"/>
<dbReference type="AlphaFoldDB" id="A0A0E3ZGX9"/>
<proteinExistence type="predicted"/>
<organism evidence="1 2">
    <name type="scientific">Pontibacter korlensis</name>
    <dbReference type="NCBI Taxonomy" id="400092"/>
    <lineage>
        <taxon>Bacteria</taxon>
        <taxon>Pseudomonadati</taxon>
        <taxon>Bacteroidota</taxon>
        <taxon>Cytophagia</taxon>
        <taxon>Cytophagales</taxon>
        <taxon>Hymenobacteraceae</taxon>
        <taxon>Pontibacter</taxon>
    </lineage>
</organism>
<accession>A0A0E3ZGX9</accession>
<dbReference type="EMBL" id="CP009621">
    <property type="protein sequence ID" value="AKD05195.1"/>
    <property type="molecule type" value="Genomic_DNA"/>
</dbReference>
<sequence length="72" mass="8214">MSDKCNGSFHKFLFVKGLLLSEAFLKILFFCKSDADALQMRHTPIKKELPALAVPLKILALKPDIVPEFYYL</sequence>
<reference evidence="1 2" key="1">
    <citation type="journal article" date="2015" name="Sci. Rep.">
        <title>Unraveling adaptation of Pontibacter korlensis to radiation and infertility in desert through complete genome and comparative transcriptomic analysis.</title>
        <authorList>
            <person name="Dai J."/>
            <person name="Dai W."/>
            <person name="Qiu C."/>
            <person name="Yang Z."/>
            <person name="Zhang Y."/>
            <person name="Zhou M."/>
            <person name="Zhang L."/>
            <person name="Fang C."/>
            <person name="Gao Q."/>
            <person name="Yang Q."/>
            <person name="Li X."/>
            <person name="Wang Z."/>
            <person name="Wang Z."/>
            <person name="Jia Z."/>
            <person name="Chen X."/>
        </authorList>
    </citation>
    <scope>NUCLEOTIDE SEQUENCE [LARGE SCALE GENOMIC DNA]</scope>
    <source>
        <strain evidence="1 2">X14-1T</strain>
    </source>
</reference>
<keyword evidence="2" id="KW-1185">Reference proteome</keyword>
<dbReference type="KEGG" id="pko:PKOR_21650"/>
<gene>
    <name evidence="1" type="ORF">PKOR_21650</name>
</gene>
<protein>
    <submittedName>
        <fullName evidence="1">Uncharacterized protein</fullName>
    </submittedName>
</protein>
<dbReference type="Proteomes" id="UP000033109">
    <property type="component" value="Chromosome"/>
</dbReference>
<evidence type="ECO:0000313" key="1">
    <source>
        <dbReference type="EMBL" id="AKD05195.1"/>
    </source>
</evidence>
<evidence type="ECO:0000313" key="2">
    <source>
        <dbReference type="Proteomes" id="UP000033109"/>
    </source>
</evidence>
<dbReference type="HOGENOM" id="CLU_2718901_0_0_10"/>
<name>A0A0E3ZGX9_9BACT</name>